<dbReference type="PANTHER" id="PTHR14132">
    <property type="entry name" value="SODIUM/POTASSIUM-TRANSPORTING ATPASE SUBUNIT GAMMA"/>
    <property type="match status" value="1"/>
</dbReference>
<evidence type="ECO:0000313" key="17">
    <source>
        <dbReference type="Proteomes" id="UP000296049"/>
    </source>
</evidence>
<dbReference type="GO" id="GO:0006814">
    <property type="term" value="P:sodium ion transport"/>
    <property type="evidence" value="ECO:0007669"/>
    <property type="project" value="UniProtKB-KW"/>
</dbReference>
<evidence type="ECO:0000256" key="11">
    <source>
        <dbReference type="ARBA" id="ARBA00023136"/>
    </source>
</evidence>
<keyword evidence="3 15" id="KW-0813">Transport</keyword>
<evidence type="ECO:0000256" key="6">
    <source>
        <dbReference type="ARBA" id="ARBA00022692"/>
    </source>
</evidence>
<organism evidence="16 17">
    <name type="scientific">Anas platyrhynchos</name>
    <name type="common">Mallard</name>
    <name type="synonym">Anas boschas</name>
    <dbReference type="NCBI Taxonomy" id="8839"/>
    <lineage>
        <taxon>Eukaryota</taxon>
        <taxon>Metazoa</taxon>
        <taxon>Chordata</taxon>
        <taxon>Craniata</taxon>
        <taxon>Vertebrata</taxon>
        <taxon>Euteleostomi</taxon>
        <taxon>Archelosauria</taxon>
        <taxon>Archosauria</taxon>
        <taxon>Dinosauria</taxon>
        <taxon>Saurischia</taxon>
        <taxon>Theropoda</taxon>
        <taxon>Coelurosauria</taxon>
        <taxon>Aves</taxon>
        <taxon>Neognathae</taxon>
        <taxon>Galloanserae</taxon>
        <taxon>Anseriformes</taxon>
        <taxon>Anatidae</taxon>
        <taxon>Anatinae</taxon>
        <taxon>Anas</taxon>
    </lineage>
</organism>
<dbReference type="GO" id="GO:0016020">
    <property type="term" value="C:membrane"/>
    <property type="evidence" value="ECO:0007669"/>
    <property type="project" value="UniProtKB-SubCell"/>
</dbReference>
<keyword evidence="7" id="KW-0630">Potassium</keyword>
<evidence type="ECO:0000256" key="8">
    <source>
        <dbReference type="ARBA" id="ARBA00022989"/>
    </source>
</evidence>
<comment type="subcellular location">
    <subcellularLocation>
        <location evidence="1">Membrane</location>
        <topology evidence="1">Single-pass type III membrane protein</topology>
    </subcellularLocation>
</comment>
<keyword evidence="6 15" id="KW-0812">Transmembrane</keyword>
<evidence type="ECO:0000256" key="9">
    <source>
        <dbReference type="ARBA" id="ARBA00023053"/>
    </source>
</evidence>
<keyword evidence="11 15" id="KW-0472">Membrane</keyword>
<gene>
    <name evidence="16" type="ORF">Anapl_06502</name>
</gene>
<evidence type="ECO:0000256" key="14">
    <source>
        <dbReference type="ARBA" id="ARBA00034793"/>
    </source>
</evidence>
<comment type="function">
    <text evidence="13">May be involved in forming the receptor site for cardiac glycoside binding or may modulate the transport function of the sodium ATPase.</text>
</comment>
<evidence type="ECO:0000256" key="13">
    <source>
        <dbReference type="ARBA" id="ARBA00034654"/>
    </source>
</evidence>
<keyword evidence="12" id="KW-0739">Sodium transport</keyword>
<proteinExistence type="inferred from homology"/>
<evidence type="ECO:0000256" key="4">
    <source>
        <dbReference type="ARBA" id="ARBA00022538"/>
    </source>
</evidence>
<evidence type="ECO:0000256" key="10">
    <source>
        <dbReference type="ARBA" id="ARBA00023065"/>
    </source>
</evidence>
<evidence type="ECO:0000256" key="2">
    <source>
        <dbReference type="ARBA" id="ARBA00005948"/>
    </source>
</evidence>
<feature type="transmembrane region" description="Helical" evidence="15">
    <location>
        <begin position="20"/>
        <end position="41"/>
    </location>
</feature>
<keyword evidence="8 15" id="KW-1133">Transmembrane helix</keyword>
<accession>R0LSG5</accession>
<dbReference type="GO" id="GO:0006813">
    <property type="term" value="P:potassium ion transport"/>
    <property type="evidence" value="ECO:0007669"/>
    <property type="project" value="UniProtKB-KW"/>
</dbReference>
<dbReference type="CDD" id="cd20318">
    <property type="entry name" value="FXYD2"/>
    <property type="match status" value="1"/>
</dbReference>
<sequence>MGDEQAPEQGLDRFSYDYETIRNGGLIFAVVAFVIGLLIILSQRFHCGGKKKRRASVQAVVCWSPGLVALEEHVLPGVPARPPAGTELAPTWATSLLSPWDLDSVFSTDEAAACGPWLFPTSWRS</sequence>
<comment type="similarity">
    <text evidence="2 15">Belongs to the FXYD family.</text>
</comment>
<dbReference type="Pfam" id="PF02038">
    <property type="entry name" value="ATP1G1_PLM_MAT8"/>
    <property type="match status" value="1"/>
</dbReference>
<reference evidence="17" key="1">
    <citation type="journal article" date="2013" name="Nat. Genet.">
        <title>The duck genome and transcriptome provide insight into an avian influenza virus reservoir species.</title>
        <authorList>
            <person name="Huang Y."/>
            <person name="Li Y."/>
            <person name="Burt D.W."/>
            <person name="Chen H."/>
            <person name="Zhang Y."/>
            <person name="Qian W."/>
            <person name="Kim H."/>
            <person name="Gan S."/>
            <person name="Zhao Y."/>
            <person name="Li J."/>
            <person name="Yi K."/>
            <person name="Feng H."/>
            <person name="Zhu P."/>
            <person name="Li B."/>
            <person name="Liu Q."/>
            <person name="Fairley S."/>
            <person name="Magor K.E."/>
            <person name="Du Z."/>
            <person name="Hu X."/>
            <person name="Goodman L."/>
            <person name="Tafer H."/>
            <person name="Vignal A."/>
            <person name="Lee T."/>
            <person name="Kim K.W."/>
            <person name="Sheng Z."/>
            <person name="An Y."/>
            <person name="Searle S."/>
            <person name="Herrero J."/>
            <person name="Groenen M.A."/>
            <person name="Crooijmans R.P."/>
            <person name="Faraut T."/>
            <person name="Cai Q."/>
            <person name="Webster R.G."/>
            <person name="Aldridge J.R."/>
            <person name="Warren W.C."/>
            <person name="Bartschat S."/>
            <person name="Kehr S."/>
            <person name="Marz M."/>
            <person name="Stadler P.F."/>
            <person name="Smith J."/>
            <person name="Kraus R.H."/>
            <person name="Zhao Y."/>
            <person name="Ren L."/>
            <person name="Fei J."/>
            <person name="Morisson M."/>
            <person name="Kaiser P."/>
            <person name="Griffin D.K."/>
            <person name="Rao M."/>
            <person name="Pitel F."/>
            <person name="Wang J."/>
            <person name="Li N."/>
        </authorList>
    </citation>
    <scope>NUCLEOTIDE SEQUENCE [LARGE SCALE GENOMIC DNA]</scope>
</reference>
<dbReference type="InterPro" id="IPR047297">
    <property type="entry name" value="FXYD_motif"/>
</dbReference>
<dbReference type="GO" id="GO:0043269">
    <property type="term" value="P:regulation of monoatomic ion transport"/>
    <property type="evidence" value="ECO:0007669"/>
    <property type="project" value="InterPro"/>
</dbReference>
<dbReference type="Gene3D" id="1.20.5.780">
    <property type="entry name" value="Single helix bin"/>
    <property type="match status" value="1"/>
</dbReference>
<keyword evidence="5" id="KW-0740">Sodium/potassium transport</keyword>
<dbReference type="InterPro" id="IPR000272">
    <property type="entry name" value="Ion-transport_regulator_FXYD"/>
</dbReference>
<evidence type="ECO:0000256" key="5">
    <source>
        <dbReference type="ARBA" id="ARBA00022607"/>
    </source>
</evidence>
<dbReference type="PANTHER" id="PTHR14132:SF3">
    <property type="entry name" value="SODIUM_POTASSIUM-TRANSPORTING ATPASE SUBUNIT GAMMA"/>
    <property type="match status" value="1"/>
</dbReference>
<keyword evidence="17" id="KW-1185">Reference proteome</keyword>
<evidence type="ECO:0000256" key="3">
    <source>
        <dbReference type="ARBA" id="ARBA00022448"/>
    </source>
</evidence>
<dbReference type="PROSITE" id="PS01310">
    <property type="entry name" value="FXYD"/>
    <property type="match status" value="1"/>
</dbReference>
<dbReference type="InterPro" id="IPR047282">
    <property type="entry name" value="ATNG"/>
</dbReference>
<evidence type="ECO:0000313" key="16">
    <source>
        <dbReference type="EMBL" id="EOB08689.1"/>
    </source>
</evidence>
<dbReference type="GO" id="GO:0017080">
    <property type="term" value="F:sodium channel regulator activity"/>
    <property type="evidence" value="ECO:0007669"/>
    <property type="project" value="TreeGrafter"/>
</dbReference>
<evidence type="ECO:0000256" key="1">
    <source>
        <dbReference type="ARBA" id="ARBA00004183"/>
    </source>
</evidence>
<protein>
    <recommendedName>
        <fullName evidence="15">FXYD domain-containing ion transport regulator</fullName>
    </recommendedName>
</protein>
<evidence type="ECO:0000256" key="15">
    <source>
        <dbReference type="RuleBase" id="RU364131"/>
    </source>
</evidence>
<comment type="subunit">
    <text evidence="14">Regulatory subunit of the sodium/potassium-transporting ATPase which is composed of a catalytic alpha subunit, an auxiliary non-catalytic beta subunit and an additional regulatory subunit.</text>
</comment>
<evidence type="ECO:0000256" key="12">
    <source>
        <dbReference type="ARBA" id="ARBA00023201"/>
    </source>
</evidence>
<keyword evidence="10 15" id="KW-0406">Ion transport</keyword>
<dbReference type="AlphaFoldDB" id="R0LSG5"/>
<name>R0LSG5_ANAPL</name>
<keyword evidence="4" id="KW-0633">Potassium transport</keyword>
<dbReference type="Proteomes" id="UP000296049">
    <property type="component" value="Unassembled WGS sequence"/>
</dbReference>
<keyword evidence="9" id="KW-0915">Sodium</keyword>
<dbReference type="EMBL" id="KB742431">
    <property type="protein sequence ID" value="EOB08689.1"/>
    <property type="molecule type" value="Genomic_DNA"/>
</dbReference>
<evidence type="ECO:0000256" key="7">
    <source>
        <dbReference type="ARBA" id="ARBA00022958"/>
    </source>
</evidence>